<dbReference type="AlphaFoldDB" id="A0AAD8YG07"/>
<organism evidence="2 3">
    <name type="scientific">Skeletonema marinoi</name>
    <dbReference type="NCBI Taxonomy" id="267567"/>
    <lineage>
        <taxon>Eukaryota</taxon>
        <taxon>Sar</taxon>
        <taxon>Stramenopiles</taxon>
        <taxon>Ochrophyta</taxon>
        <taxon>Bacillariophyta</taxon>
        <taxon>Coscinodiscophyceae</taxon>
        <taxon>Thalassiosirophycidae</taxon>
        <taxon>Thalassiosirales</taxon>
        <taxon>Skeletonemataceae</taxon>
        <taxon>Skeletonema</taxon>
        <taxon>Skeletonema marinoi-dohrnii complex</taxon>
    </lineage>
</organism>
<proteinExistence type="predicted"/>
<dbReference type="Proteomes" id="UP001224775">
    <property type="component" value="Unassembled WGS sequence"/>
</dbReference>
<evidence type="ECO:0000313" key="2">
    <source>
        <dbReference type="EMBL" id="KAK1745248.1"/>
    </source>
</evidence>
<accession>A0AAD8YG07</accession>
<keyword evidence="1" id="KW-1133">Transmembrane helix</keyword>
<dbReference type="EMBL" id="JATAAI010000006">
    <property type="protein sequence ID" value="KAK1745248.1"/>
    <property type="molecule type" value="Genomic_DNA"/>
</dbReference>
<keyword evidence="3" id="KW-1185">Reference proteome</keyword>
<evidence type="ECO:0000313" key="3">
    <source>
        <dbReference type="Proteomes" id="UP001224775"/>
    </source>
</evidence>
<sequence length="48" mass="4989">MILDKCTDACGYFAAVAAAICLGSFGVPAKSKVVTRLDADPMVIQTEP</sequence>
<protein>
    <submittedName>
        <fullName evidence="2">Uncharacterized protein</fullName>
    </submittedName>
</protein>
<gene>
    <name evidence="2" type="ORF">QTG54_004539</name>
</gene>
<keyword evidence="1" id="KW-0472">Membrane</keyword>
<reference evidence="2" key="1">
    <citation type="submission" date="2023-06" db="EMBL/GenBank/DDBJ databases">
        <title>Survivors Of The Sea: Transcriptome response of Skeletonema marinoi to long-term dormancy.</title>
        <authorList>
            <person name="Pinder M.I.M."/>
            <person name="Kourtchenko O."/>
            <person name="Robertson E.K."/>
            <person name="Larsson T."/>
            <person name="Maumus F."/>
            <person name="Osuna-Cruz C.M."/>
            <person name="Vancaester E."/>
            <person name="Stenow R."/>
            <person name="Vandepoele K."/>
            <person name="Ploug H."/>
            <person name="Bruchert V."/>
            <person name="Godhe A."/>
            <person name="Topel M."/>
        </authorList>
    </citation>
    <scope>NUCLEOTIDE SEQUENCE</scope>
    <source>
        <strain evidence="2">R05AC</strain>
    </source>
</reference>
<keyword evidence="1" id="KW-0812">Transmembrane</keyword>
<name>A0AAD8YG07_9STRA</name>
<feature type="transmembrane region" description="Helical" evidence="1">
    <location>
        <begin position="12"/>
        <end position="29"/>
    </location>
</feature>
<evidence type="ECO:0000256" key="1">
    <source>
        <dbReference type="SAM" id="Phobius"/>
    </source>
</evidence>
<comment type="caution">
    <text evidence="2">The sequence shown here is derived from an EMBL/GenBank/DDBJ whole genome shotgun (WGS) entry which is preliminary data.</text>
</comment>